<sequence length="59" mass="6243">MASLVPTFSNYLLAFGADELPPARCRAILLHCLGTKGQRISDALPVPTTQQSGTDEAAK</sequence>
<dbReference type="OrthoDB" id="6512716at2759"/>
<dbReference type="AlphaFoldDB" id="A0A9J6G9Q5"/>
<dbReference type="VEuPathDB" id="VectorBase:HLOH_050834"/>
<reference evidence="1 2" key="1">
    <citation type="journal article" date="2020" name="Cell">
        <title>Large-Scale Comparative Analyses of Tick Genomes Elucidate Their Genetic Diversity and Vector Capacities.</title>
        <authorList>
            <consortium name="Tick Genome and Microbiome Consortium (TIGMIC)"/>
            <person name="Jia N."/>
            <person name="Wang J."/>
            <person name="Shi W."/>
            <person name="Du L."/>
            <person name="Sun Y."/>
            <person name="Zhan W."/>
            <person name="Jiang J.F."/>
            <person name="Wang Q."/>
            <person name="Zhang B."/>
            <person name="Ji P."/>
            <person name="Bell-Sakyi L."/>
            <person name="Cui X.M."/>
            <person name="Yuan T.T."/>
            <person name="Jiang B.G."/>
            <person name="Yang W.F."/>
            <person name="Lam T.T."/>
            <person name="Chang Q.C."/>
            <person name="Ding S.J."/>
            <person name="Wang X.J."/>
            <person name="Zhu J.G."/>
            <person name="Ruan X.D."/>
            <person name="Zhao L."/>
            <person name="Wei J.T."/>
            <person name="Ye R.Z."/>
            <person name="Que T.C."/>
            <person name="Du C.H."/>
            <person name="Zhou Y.H."/>
            <person name="Cheng J.X."/>
            <person name="Dai P.F."/>
            <person name="Guo W.B."/>
            <person name="Han X.H."/>
            <person name="Huang E.J."/>
            <person name="Li L.F."/>
            <person name="Wei W."/>
            <person name="Gao Y.C."/>
            <person name="Liu J.Z."/>
            <person name="Shao H.Z."/>
            <person name="Wang X."/>
            <person name="Wang C.C."/>
            <person name="Yang T.C."/>
            <person name="Huo Q.B."/>
            <person name="Li W."/>
            <person name="Chen H.Y."/>
            <person name="Chen S.E."/>
            <person name="Zhou L.G."/>
            <person name="Ni X.B."/>
            <person name="Tian J.H."/>
            <person name="Sheng Y."/>
            <person name="Liu T."/>
            <person name="Pan Y.S."/>
            <person name="Xia L.Y."/>
            <person name="Li J."/>
            <person name="Zhao F."/>
            <person name="Cao W.C."/>
        </authorList>
    </citation>
    <scope>NUCLEOTIDE SEQUENCE [LARGE SCALE GENOMIC DNA]</scope>
    <source>
        <strain evidence="1">HaeL-2018</strain>
    </source>
</reference>
<dbReference type="Proteomes" id="UP000821853">
    <property type="component" value="Chromosome 3"/>
</dbReference>
<accession>A0A9J6G9Q5</accession>
<organism evidence="1 2">
    <name type="scientific">Haemaphysalis longicornis</name>
    <name type="common">Bush tick</name>
    <dbReference type="NCBI Taxonomy" id="44386"/>
    <lineage>
        <taxon>Eukaryota</taxon>
        <taxon>Metazoa</taxon>
        <taxon>Ecdysozoa</taxon>
        <taxon>Arthropoda</taxon>
        <taxon>Chelicerata</taxon>
        <taxon>Arachnida</taxon>
        <taxon>Acari</taxon>
        <taxon>Parasitiformes</taxon>
        <taxon>Ixodida</taxon>
        <taxon>Ixodoidea</taxon>
        <taxon>Ixodidae</taxon>
        <taxon>Haemaphysalinae</taxon>
        <taxon>Haemaphysalis</taxon>
    </lineage>
</organism>
<keyword evidence="2" id="KW-1185">Reference proteome</keyword>
<evidence type="ECO:0000313" key="2">
    <source>
        <dbReference type="Proteomes" id="UP000821853"/>
    </source>
</evidence>
<evidence type="ECO:0000313" key="1">
    <source>
        <dbReference type="EMBL" id="KAH9371473.1"/>
    </source>
</evidence>
<name>A0A9J6G9Q5_HAELO</name>
<comment type="caution">
    <text evidence="1">The sequence shown here is derived from an EMBL/GenBank/DDBJ whole genome shotgun (WGS) entry which is preliminary data.</text>
</comment>
<protein>
    <submittedName>
        <fullName evidence="1">Uncharacterized protein</fullName>
    </submittedName>
</protein>
<dbReference type="EMBL" id="JABSTR010000005">
    <property type="protein sequence ID" value="KAH9371473.1"/>
    <property type="molecule type" value="Genomic_DNA"/>
</dbReference>
<gene>
    <name evidence="1" type="ORF">HPB48_019855</name>
</gene>
<proteinExistence type="predicted"/>